<protein>
    <recommendedName>
        <fullName evidence="3">DUF4298 domain-containing protein</fullName>
    </recommendedName>
</protein>
<evidence type="ECO:0000313" key="1">
    <source>
        <dbReference type="EMBL" id="ALE19056.1"/>
    </source>
</evidence>
<evidence type="ECO:0000313" key="2">
    <source>
        <dbReference type="Proteomes" id="UP000068137"/>
    </source>
</evidence>
<dbReference type="KEGG" id="cbq:AL705_04865"/>
<gene>
    <name evidence="1" type="ORF">AL705_04865</name>
</gene>
<reference evidence="1 2" key="1">
    <citation type="journal article" date="2015" name="Genome Announc.">
        <title>Complete Genome Sequences for Two Strains of a Novel Fastidious, Partially Acid-Fast, Gram-Positive Corynebacterineae Bacterium, Derived from Human Clinical Samples.</title>
        <authorList>
            <person name="Nicholson A.C."/>
            <person name="Bell M."/>
            <person name="Humrighouse B.W."/>
            <person name="McQuiston J.R."/>
        </authorList>
    </citation>
    <scope>NUCLEOTIDE SEQUENCE [LARGE SCALE GENOMIC DNA]</scope>
    <source>
        <strain evidence="1 2">X1698</strain>
    </source>
</reference>
<evidence type="ECO:0008006" key="3">
    <source>
        <dbReference type="Google" id="ProtNLM"/>
    </source>
</evidence>
<accession>A0A0M4MXU1</accession>
<dbReference type="EMBL" id="CP012390">
    <property type="protein sequence ID" value="ALE19056.1"/>
    <property type="molecule type" value="Genomic_DNA"/>
</dbReference>
<name>A0A0M4MXU1_9ACTN</name>
<dbReference type="Proteomes" id="UP000068137">
    <property type="component" value="Chromosome"/>
</dbReference>
<dbReference type="InterPro" id="IPR025384">
    <property type="entry name" value="DUF4298"/>
</dbReference>
<dbReference type="Pfam" id="PF14131">
    <property type="entry name" value="DUF4298"/>
    <property type="match status" value="1"/>
</dbReference>
<dbReference type="AlphaFoldDB" id="A0A0M4MXU1"/>
<organism evidence="1 2">
    <name type="scientific">Lawsonella clevelandensis</name>
    <dbReference type="NCBI Taxonomy" id="1528099"/>
    <lineage>
        <taxon>Bacteria</taxon>
        <taxon>Bacillati</taxon>
        <taxon>Actinomycetota</taxon>
        <taxon>Actinomycetes</taxon>
        <taxon>Mycobacteriales</taxon>
        <taxon>Lawsonellaceae</taxon>
        <taxon>Lawsonella</taxon>
    </lineage>
</organism>
<dbReference type="OrthoDB" id="80787at2"/>
<dbReference type="RefSeq" id="WP_053962055.1">
    <property type="nucleotide sequence ID" value="NZ_CP012390.1"/>
</dbReference>
<proteinExistence type="predicted"/>
<sequence>MDDKKLLARIEEMESILNRLTTLLSEADGLLTEVEGAVPSYEKIKEYYCGPLQREDVEAYDAGKIPPDVPCGILSEDAIYDLFFEYQNTAIHMLELATTMVKTA</sequence>